<dbReference type="EMBL" id="JAVRAF010000038">
    <property type="protein sequence ID" value="MDX8305941.1"/>
    <property type="molecule type" value="Genomic_DNA"/>
</dbReference>
<evidence type="ECO:0000313" key="2">
    <source>
        <dbReference type="EMBL" id="MDX8305941.1"/>
    </source>
</evidence>
<dbReference type="AlphaFoldDB" id="A0AAW9FLA8"/>
<accession>A0AAW9FLA8</accession>
<dbReference type="RefSeq" id="WP_320203964.1">
    <property type="nucleotide sequence ID" value="NZ_CP192783.1"/>
</dbReference>
<evidence type="ECO:0008006" key="3">
    <source>
        <dbReference type="Google" id="ProtNLM"/>
    </source>
</evidence>
<organism evidence="2">
    <name type="scientific">Agrobacterium rosae</name>
    <dbReference type="NCBI Taxonomy" id="1972867"/>
    <lineage>
        <taxon>Bacteria</taxon>
        <taxon>Pseudomonadati</taxon>
        <taxon>Pseudomonadota</taxon>
        <taxon>Alphaproteobacteria</taxon>
        <taxon>Hyphomicrobiales</taxon>
        <taxon>Rhizobiaceae</taxon>
        <taxon>Rhizobium/Agrobacterium group</taxon>
        <taxon>Agrobacterium</taxon>
    </lineage>
</organism>
<sequence length="317" mass="35770">MALVDMDSTLPKKRMKAHSPGTKHDADGYGLSREEANERRGAGWWVNLRRRGHKIVRLFKDSIYGSNDAAYKAARAYRDAIIEAIPPATNHEQAVLLRKNNQSGISGVRRIETREGDAWQATLMTNDGQKRENFTVSKFGELAAKSMAIAQRRKWLADLPVTHLAYAHHAAEVAHEHFADDLIPVSDVMPETHLTAEEIEARIQSINDDFDKARPKRLRVRVKYYYGSRLSVFVSDAGKPAKRKLVQINTRRLEKLDVLTEAKAKVEAAIAEFYDHDTAKWFMDAHGNALLAGDTFHVREGFNVLVMVEATKKLPSN</sequence>
<gene>
    <name evidence="2" type="ORF">RMR22_27375</name>
</gene>
<protein>
    <recommendedName>
        <fullName evidence="3">AP2/ERF domain-containing protein</fullName>
    </recommendedName>
</protein>
<dbReference type="Gene3D" id="1.20.5.2050">
    <property type="match status" value="1"/>
</dbReference>
<proteinExistence type="predicted"/>
<feature type="region of interest" description="Disordered" evidence="1">
    <location>
        <begin position="1"/>
        <end position="34"/>
    </location>
</feature>
<name>A0AAW9FLA8_9HYPH</name>
<reference evidence="2" key="1">
    <citation type="journal article" date="2023" name="Phytobiomes J">
        <title>Deciphering the key players within the bacterial microbiota associated with aerial crown gall tumors on rhododendron: Insights into the gallobiome.</title>
        <authorList>
            <person name="Kuzmanovic N."/>
            <person name="Nesme J."/>
            <person name="Wolf J."/>
            <person name="Neumann-Schaal M."/>
            <person name="Petersen J."/>
            <person name="Fernandez-Gnecco G."/>
            <person name="Sproeer C."/>
            <person name="Bunk B."/>
            <person name="Overmann J."/>
            <person name="Sorensen S.J."/>
            <person name="Idczak E."/>
            <person name="Smalla K."/>
        </authorList>
    </citation>
    <scope>NUCLEOTIDE SEQUENCE</scope>
    <source>
        <strain evidence="2">Rho-11.1</strain>
    </source>
</reference>
<evidence type="ECO:0000256" key="1">
    <source>
        <dbReference type="SAM" id="MobiDB-lite"/>
    </source>
</evidence>
<feature type="compositionally biased region" description="Basic and acidic residues" evidence="1">
    <location>
        <begin position="22"/>
        <end position="34"/>
    </location>
</feature>
<comment type="caution">
    <text evidence="2">The sequence shown here is derived from an EMBL/GenBank/DDBJ whole genome shotgun (WGS) entry which is preliminary data.</text>
</comment>